<evidence type="ECO:0000259" key="3">
    <source>
        <dbReference type="Pfam" id="PF12894"/>
    </source>
</evidence>
<dbReference type="WBParaSite" id="EVEC_0000792201-mRNA-1">
    <property type="protein sequence ID" value="EVEC_0000792201-mRNA-1"/>
    <property type="gene ID" value="EVEC_0000792201"/>
</dbReference>
<dbReference type="InterPro" id="IPR015943">
    <property type="entry name" value="WD40/YVTN_repeat-like_dom_sf"/>
</dbReference>
<dbReference type="Pfam" id="PF12894">
    <property type="entry name" value="ANAPC4_WD40"/>
    <property type="match status" value="1"/>
</dbReference>
<comment type="similarity">
    <text evidence="1">Belongs to the TUB family.</text>
</comment>
<reference evidence="4" key="1">
    <citation type="submission" date="2017-02" db="UniProtKB">
        <authorList>
            <consortium name="WormBaseParasite"/>
        </authorList>
    </citation>
    <scope>IDENTIFICATION</scope>
</reference>
<dbReference type="PRINTS" id="PR01573">
    <property type="entry name" value="SUPERTUBBY"/>
</dbReference>
<dbReference type="AlphaFoldDB" id="A0A0N4VBL2"/>
<dbReference type="SUPFAM" id="SSF50978">
    <property type="entry name" value="WD40 repeat-like"/>
    <property type="match status" value="1"/>
</dbReference>
<dbReference type="SUPFAM" id="SSF54518">
    <property type="entry name" value="Tubby C-terminal domain-like"/>
    <property type="match status" value="1"/>
</dbReference>
<dbReference type="InterPro" id="IPR000007">
    <property type="entry name" value="Tubby_C"/>
</dbReference>
<name>A0A0N4VBL2_ENTVE</name>
<evidence type="ECO:0000259" key="2">
    <source>
        <dbReference type="Pfam" id="PF01167"/>
    </source>
</evidence>
<evidence type="ECO:0000313" key="4">
    <source>
        <dbReference type="WBParaSite" id="EVEC_0000792201-mRNA-1"/>
    </source>
</evidence>
<dbReference type="InterPro" id="IPR036322">
    <property type="entry name" value="WD40_repeat_dom_sf"/>
</dbReference>
<feature type="domain" description="Tubby C-terminal" evidence="2">
    <location>
        <begin position="676"/>
        <end position="771"/>
    </location>
</feature>
<organism evidence="4">
    <name type="scientific">Enterobius vermicularis</name>
    <name type="common">Human pinworm</name>
    <dbReference type="NCBI Taxonomy" id="51028"/>
    <lineage>
        <taxon>Eukaryota</taxon>
        <taxon>Metazoa</taxon>
        <taxon>Ecdysozoa</taxon>
        <taxon>Nematoda</taxon>
        <taxon>Chromadorea</taxon>
        <taxon>Rhabditida</taxon>
        <taxon>Spirurina</taxon>
        <taxon>Oxyuridomorpha</taxon>
        <taxon>Oxyuroidea</taxon>
        <taxon>Oxyuridae</taxon>
        <taxon>Enterobius</taxon>
    </lineage>
</organism>
<dbReference type="PANTHER" id="PTHR16517">
    <property type="entry name" value="TUBBY-RELATED"/>
    <property type="match status" value="1"/>
</dbReference>
<dbReference type="PANTHER" id="PTHR16517:SF2">
    <property type="entry name" value="TUBBY-RELATED PROTEIN 4"/>
    <property type="match status" value="1"/>
</dbReference>
<sequence length="776" mass="87230">LINFFLGSTITERSLFSLLDTPSKPSSIEHLAASSFRPGRKWTLAVGFSSNVVMLLNSYDEVDPFTWQSPDPIVSMRWNAAGDLLALATTDNRLFVIDYKGTVIFSQQSLVSTKRDITALTWAHDDQIIILACGGCLAVGHVVVGVPSLFSLVTYNLWLMVKSSTRAIDNLPVPVRERNAIKEFNHHIIKCRVPSRYELIGKVCTPSEWRWYCTIKPVPNKAHTYVLCMEHMGGLVPVLIGRQTNRIIPQFQISLYTSPDASTSAGCSQEAGSSAQVEDVGAFARPSANRSSVWRKSKRQIRAFMHRRVAFRHPQSRLDAKLLQVTSNVWCTRFKMTSLATNLLPPFLAQVIYKTSVLHMQPRQMTVHLADLGNKNPTAPPQRVNICRVYGENETAAAEDRVSQALVAPSERDVRGLFGNLQQYGRRLLDDRRWNDDEDSEELLSAEERQQYQNIIREFEDLRLAVERHISKMKGFAHDLEKSSCRFEPLNNELTGAPGVGKAPKVSAAPKDVQPCTVCKIQRTEIAIEPSTSNANWHNQFDDIEYIDEDDAGIAITSDDKIPLLNVPKSFNDPCKKGLRQLSDISSTLDKLSKLTNDASLRRSGNKSDCQVSNDSPQSVQCFRMAGNRNSNKDENISVASLRSHLRDIAKKVSQIEKKINYGDELLDEVCGDLQQRVQHIKAFLGEQLVSTEERPYLVLQNKTPFWNETNQVYQLDFGGRVTQESAKNFQIEYGDKQVMQFGRIENGAYTLDFRAPFTAVQAFAVALASITQRLK</sequence>
<feature type="domain" description="Anaphase-promoting complex subunit 4-like WD40" evidence="3">
    <location>
        <begin position="76"/>
        <end position="133"/>
    </location>
</feature>
<accession>A0A0N4VBL2</accession>
<dbReference type="Gene3D" id="2.130.10.10">
    <property type="entry name" value="YVTN repeat-like/Quinoprotein amine dehydrogenase"/>
    <property type="match status" value="1"/>
</dbReference>
<protein>
    <submittedName>
        <fullName evidence="4">ANAPC4_WD40 domain-containing protein</fullName>
    </submittedName>
</protein>
<evidence type="ECO:0000256" key="1">
    <source>
        <dbReference type="ARBA" id="ARBA00007129"/>
    </source>
</evidence>
<dbReference type="InterPro" id="IPR024977">
    <property type="entry name" value="Apc4-like_WD40_dom"/>
</dbReference>
<dbReference type="Pfam" id="PF01167">
    <property type="entry name" value="Tub"/>
    <property type="match status" value="1"/>
</dbReference>
<dbReference type="Gene3D" id="3.20.90.10">
    <property type="entry name" value="Tubby Protein, Chain A"/>
    <property type="match status" value="1"/>
</dbReference>
<dbReference type="InterPro" id="IPR025659">
    <property type="entry name" value="Tubby-like_C"/>
</dbReference>
<proteinExistence type="inferred from homology"/>